<dbReference type="OrthoDB" id="24545at10239"/>
<protein>
    <submittedName>
        <fullName evidence="1">Uncharacterized protein</fullName>
    </submittedName>
</protein>
<organism evidence="1 2">
    <name type="scientific">Helicoverpa armigera granulovirus</name>
    <dbReference type="NCBI Taxonomy" id="489830"/>
    <lineage>
        <taxon>Viruses</taxon>
        <taxon>Viruses incertae sedis</taxon>
        <taxon>Naldaviricetes</taxon>
        <taxon>Lefavirales</taxon>
        <taxon>Baculoviridae</taxon>
        <taxon>Betabaculovirus</taxon>
        <taxon>Betabaculovirus helarmigerae</taxon>
    </lineage>
</organism>
<sequence length="115" mass="13608">MKRHAPVDNILLNVHAKVARIEDDAQDLSQLMLYRPEPESVQFKLHCECTVPCDKLIVCVNKESVWRMELRLFEPHDFVKYQSVFRRYYAQLMSLLLTLNLPFGQTLVQVYVNIR</sequence>
<dbReference type="GeneID" id="10973768"/>
<reference evidence="1 2" key="1">
    <citation type="journal article" date="2008" name="Virus Genes">
        <title>Genomic sequence analysis of a granulovirus isolated from the Old World bollworm, Helicoverpa armigera.</title>
        <authorList>
            <person name="Harrison R.L."/>
            <person name="Popham H.J."/>
        </authorList>
    </citation>
    <scope>NUCLEOTIDE SEQUENCE [LARGE SCALE GENOMIC DNA]</scope>
</reference>
<dbReference type="RefSeq" id="YP_001649066.1">
    <property type="nucleotide sequence ID" value="NC_010240.1"/>
</dbReference>
<dbReference type="Proteomes" id="UP000203266">
    <property type="component" value="Segment"/>
</dbReference>
<keyword evidence="2" id="KW-1185">Reference proteome</keyword>
<dbReference type="EMBL" id="EU255577">
    <property type="protein sequence ID" value="ABY47775.1"/>
    <property type="molecule type" value="Genomic_DNA"/>
</dbReference>
<evidence type="ECO:0000313" key="1">
    <source>
        <dbReference type="EMBL" id="ABY47775.1"/>
    </source>
</evidence>
<evidence type="ECO:0000313" key="2">
    <source>
        <dbReference type="Proteomes" id="UP000203266"/>
    </source>
</evidence>
<accession>A9YMS6</accession>
<dbReference type="KEGG" id="vg:10973768"/>
<proteinExistence type="predicted"/>
<name>A9YMS6_9BBAC</name>